<dbReference type="Pfam" id="PF00400">
    <property type="entry name" value="WD40"/>
    <property type="match status" value="1"/>
</dbReference>
<dbReference type="InterPro" id="IPR011047">
    <property type="entry name" value="Quinoprotein_ADH-like_sf"/>
</dbReference>
<proteinExistence type="predicted"/>
<sequence length="438" mass="47425">MTSMKPPNRWDVAGFPVFALSWFGDPEDGTSIVACSGGGGSAKTGVKNYIAVTINADPEARQISTRTNLGTKLHIYKSQQTQQLWLLAAVALEKSDMGGEIHRYSLPDCHLDCSMKLETPVSALAVSPMTDVMAVGCENGTVAAFALSDEGFGEQLYTCQKHTEEVCCLTFAVRGSKLLSSAKDGTCLVWDDKNGSLLSEVTCEIPAEDPALNKNNNKSKRKPRAKGNVIVRGCAFGDLEGNIFYSVASYRMGSSYLYRWFADRNNPSQYQLHDRVACTQSPVSAMSLSQDGGLLVMGTTESSVTLWGTAEWRPLKIFRDVHGFLPTCAAARPYPVALQGEEDGVQVHARTGSGDGTIACMTLQKSAPGAISKGSSGGYSFMLFMHRLLVALILGCIFSPVVKEAHTRCRTSETMVTCLLQEGFYIPSSKLVIETRPY</sequence>
<reference evidence="13 14" key="1">
    <citation type="journal article" date="2015" name="Plant Cell">
        <title>Oil accumulation by the oleaginous diatom Fistulifera solaris as revealed by the genome and transcriptome.</title>
        <authorList>
            <person name="Tanaka T."/>
            <person name="Maeda Y."/>
            <person name="Veluchamy A."/>
            <person name="Tanaka M."/>
            <person name="Abida H."/>
            <person name="Marechal E."/>
            <person name="Bowler C."/>
            <person name="Muto M."/>
            <person name="Sunaga Y."/>
            <person name="Tanaka M."/>
            <person name="Yoshino T."/>
            <person name="Taniguchi T."/>
            <person name="Fukuda Y."/>
            <person name="Nemoto M."/>
            <person name="Matsumoto M."/>
            <person name="Wong P.S."/>
            <person name="Aburatani S."/>
            <person name="Fujibuchi W."/>
        </authorList>
    </citation>
    <scope>NUCLEOTIDE SEQUENCE [LARGE SCALE GENOMIC DNA]</scope>
    <source>
        <strain evidence="13 14">JPCC DA0580</strain>
    </source>
</reference>
<dbReference type="PANTHER" id="PTHR23284:SF0">
    <property type="entry name" value="PROLACTIN REGULATORY ELEMENT-BINDING PROTEIN"/>
    <property type="match status" value="1"/>
</dbReference>
<evidence type="ECO:0000256" key="1">
    <source>
        <dbReference type="ARBA" id="ARBA00004389"/>
    </source>
</evidence>
<evidence type="ECO:0000313" key="14">
    <source>
        <dbReference type="Proteomes" id="UP000198406"/>
    </source>
</evidence>
<dbReference type="GO" id="GO:0015031">
    <property type="term" value="P:protein transport"/>
    <property type="evidence" value="ECO:0007669"/>
    <property type="project" value="UniProtKB-KW"/>
</dbReference>
<keyword evidence="7" id="KW-0931">ER-Golgi transport</keyword>
<protein>
    <submittedName>
        <fullName evidence="13">Uncharacterized protein</fullName>
    </submittedName>
</protein>
<organism evidence="13 14">
    <name type="scientific">Fistulifera solaris</name>
    <name type="common">Oleaginous diatom</name>
    <dbReference type="NCBI Taxonomy" id="1519565"/>
    <lineage>
        <taxon>Eukaryota</taxon>
        <taxon>Sar</taxon>
        <taxon>Stramenopiles</taxon>
        <taxon>Ochrophyta</taxon>
        <taxon>Bacillariophyta</taxon>
        <taxon>Bacillariophyceae</taxon>
        <taxon>Bacillariophycidae</taxon>
        <taxon>Naviculales</taxon>
        <taxon>Naviculaceae</taxon>
        <taxon>Fistulifera</taxon>
    </lineage>
</organism>
<gene>
    <name evidence="13" type="ORF">FisN_11Hh097</name>
</gene>
<evidence type="ECO:0000256" key="5">
    <source>
        <dbReference type="ARBA" id="ARBA00022737"/>
    </source>
</evidence>
<evidence type="ECO:0000256" key="8">
    <source>
        <dbReference type="ARBA" id="ARBA00022927"/>
    </source>
</evidence>
<accession>A0A1Z5JKD9</accession>
<keyword evidence="9 12" id="KW-1133">Transmembrane helix</keyword>
<dbReference type="PROSITE" id="PS50294">
    <property type="entry name" value="WD_REPEATS_REGION"/>
    <property type="match status" value="1"/>
</dbReference>
<dbReference type="PANTHER" id="PTHR23284">
    <property type="entry name" value="PROLACTIN REGULATORY ELEMENT BINDING PROTEIN"/>
    <property type="match status" value="1"/>
</dbReference>
<keyword evidence="4 12" id="KW-0812">Transmembrane</keyword>
<dbReference type="Proteomes" id="UP000198406">
    <property type="component" value="Unassembled WGS sequence"/>
</dbReference>
<dbReference type="InterPro" id="IPR001680">
    <property type="entry name" value="WD40_rpt"/>
</dbReference>
<dbReference type="SMART" id="SM00320">
    <property type="entry name" value="WD40"/>
    <property type="match status" value="3"/>
</dbReference>
<evidence type="ECO:0000256" key="12">
    <source>
        <dbReference type="SAM" id="Phobius"/>
    </source>
</evidence>
<dbReference type="PROSITE" id="PS50082">
    <property type="entry name" value="WD_REPEATS_2"/>
    <property type="match status" value="1"/>
</dbReference>
<keyword evidence="10 12" id="KW-0472">Membrane</keyword>
<dbReference type="AlphaFoldDB" id="A0A1Z5JKD9"/>
<dbReference type="InterPro" id="IPR015943">
    <property type="entry name" value="WD40/YVTN_repeat-like_dom_sf"/>
</dbReference>
<keyword evidence="5" id="KW-0677">Repeat</keyword>
<dbReference type="OrthoDB" id="2013972at2759"/>
<evidence type="ECO:0000313" key="13">
    <source>
        <dbReference type="EMBL" id="GAX14444.1"/>
    </source>
</evidence>
<evidence type="ECO:0000256" key="7">
    <source>
        <dbReference type="ARBA" id="ARBA00022892"/>
    </source>
</evidence>
<keyword evidence="14" id="KW-1185">Reference proteome</keyword>
<comment type="caution">
    <text evidence="13">The sequence shown here is derived from an EMBL/GenBank/DDBJ whole genome shotgun (WGS) entry which is preliminary data.</text>
</comment>
<dbReference type="GO" id="GO:0005085">
    <property type="term" value="F:guanyl-nucleotide exchange factor activity"/>
    <property type="evidence" value="ECO:0007669"/>
    <property type="project" value="InterPro"/>
</dbReference>
<keyword evidence="8" id="KW-0653">Protein transport</keyword>
<evidence type="ECO:0000256" key="9">
    <source>
        <dbReference type="ARBA" id="ARBA00022989"/>
    </source>
</evidence>
<dbReference type="EMBL" id="BDSP01000080">
    <property type="protein sequence ID" value="GAX14444.1"/>
    <property type="molecule type" value="Genomic_DNA"/>
</dbReference>
<dbReference type="InParanoid" id="A0A1Z5JKD9"/>
<dbReference type="InterPro" id="IPR045260">
    <property type="entry name" value="Sec12-like"/>
</dbReference>
<evidence type="ECO:0000256" key="11">
    <source>
        <dbReference type="PROSITE-ProRule" id="PRU00221"/>
    </source>
</evidence>
<evidence type="ECO:0000256" key="6">
    <source>
        <dbReference type="ARBA" id="ARBA00022824"/>
    </source>
</evidence>
<dbReference type="SUPFAM" id="SSF50998">
    <property type="entry name" value="Quinoprotein alcohol dehydrogenase-like"/>
    <property type="match status" value="1"/>
</dbReference>
<evidence type="ECO:0000256" key="4">
    <source>
        <dbReference type="ARBA" id="ARBA00022692"/>
    </source>
</evidence>
<dbReference type="Gene3D" id="2.130.10.10">
    <property type="entry name" value="YVTN repeat-like/Quinoprotein amine dehydrogenase"/>
    <property type="match status" value="1"/>
</dbReference>
<comment type="subcellular location">
    <subcellularLocation>
        <location evidence="1">Endoplasmic reticulum membrane</location>
        <topology evidence="1">Single-pass membrane protein</topology>
    </subcellularLocation>
</comment>
<evidence type="ECO:0000256" key="10">
    <source>
        <dbReference type="ARBA" id="ARBA00023136"/>
    </source>
</evidence>
<feature type="repeat" description="WD" evidence="11">
    <location>
        <begin position="159"/>
        <end position="200"/>
    </location>
</feature>
<keyword evidence="2" id="KW-0813">Transport</keyword>
<dbReference type="GO" id="GO:0003400">
    <property type="term" value="P:regulation of COPII vesicle coating"/>
    <property type="evidence" value="ECO:0007669"/>
    <property type="project" value="TreeGrafter"/>
</dbReference>
<dbReference type="GO" id="GO:0005789">
    <property type="term" value="C:endoplasmic reticulum membrane"/>
    <property type="evidence" value="ECO:0007669"/>
    <property type="project" value="UniProtKB-SubCell"/>
</dbReference>
<keyword evidence="6" id="KW-0256">Endoplasmic reticulum</keyword>
<dbReference type="GO" id="GO:0006888">
    <property type="term" value="P:endoplasmic reticulum to Golgi vesicle-mediated transport"/>
    <property type="evidence" value="ECO:0007669"/>
    <property type="project" value="TreeGrafter"/>
</dbReference>
<keyword evidence="3 11" id="KW-0853">WD repeat</keyword>
<feature type="transmembrane region" description="Helical" evidence="12">
    <location>
        <begin position="381"/>
        <end position="402"/>
    </location>
</feature>
<evidence type="ECO:0000256" key="2">
    <source>
        <dbReference type="ARBA" id="ARBA00022448"/>
    </source>
</evidence>
<evidence type="ECO:0000256" key="3">
    <source>
        <dbReference type="ARBA" id="ARBA00022574"/>
    </source>
</evidence>
<name>A0A1Z5JKD9_FISSO</name>